<evidence type="ECO:0000313" key="1">
    <source>
        <dbReference type="EMBL" id="KAH1170737.1"/>
    </source>
</evidence>
<keyword evidence="2" id="KW-1185">Reference proteome</keyword>
<reference evidence="1" key="1">
    <citation type="submission" date="2021-09" db="EMBL/GenBank/DDBJ databases">
        <title>The genome of Mauremys mutica provides insights into the evolution of semi-aquatic lifestyle.</title>
        <authorList>
            <person name="Gong S."/>
            <person name="Gao Y."/>
        </authorList>
    </citation>
    <scope>NUCLEOTIDE SEQUENCE</scope>
    <source>
        <strain evidence="1">MM-2020</strain>
        <tissue evidence="1">Muscle</tissue>
    </source>
</reference>
<dbReference type="EMBL" id="JAHDVG010000483">
    <property type="protein sequence ID" value="KAH1170737.1"/>
    <property type="molecule type" value="Genomic_DNA"/>
</dbReference>
<organism evidence="1 2">
    <name type="scientific">Mauremys mutica</name>
    <name type="common">yellowpond turtle</name>
    <dbReference type="NCBI Taxonomy" id="74926"/>
    <lineage>
        <taxon>Eukaryota</taxon>
        <taxon>Metazoa</taxon>
        <taxon>Chordata</taxon>
        <taxon>Craniata</taxon>
        <taxon>Vertebrata</taxon>
        <taxon>Euteleostomi</taxon>
        <taxon>Archelosauria</taxon>
        <taxon>Testudinata</taxon>
        <taxon>Testudines</taxon>
        <taxon>Cryptodira</taxon>
        <taxon>Durocryptodira</taxon>
        <taxon>Testudinoidea</taxon>
        <taxon>Geoemydidae</taxon>
        <taxon>Geoemydinae</taxon>
        <taxon>Mauremys</taxon>
    </lineage>
</organism>
<protein>
    <submittedName>
        <fullName evidence="1">Uncharacterized protein</fullName>
    </submittedName>
</protein>
<comment type="caution">
    <text evidence="1">The sequence shown here is derived from an EMBL/GenBank/DDBJ whole genome shotgun (WGS) entry which is preliminary data.</text>
</comment>
<gene>
    <name evidence="1" type="ORF">KIL84_006355</name>
</gene>
<name>A0A9D3WZ61_9SAUR</name>
<sequence>MSEIPRKIRINLLELGYLSSHKMEHLHGPGFEILSDFWLNSENRSVPIQTLCKVGTSNYTFPLKTALIAAFVGRPTSTMNWLNFLYWPDLQGLALKCNF</sequence>
<evidence type="ECO:0000313" key="2">
    <source>
        <dbReference type="Proteomes" id="UP000827986"/>
    </source>
</evidence>
<proteinExistence type="predicted"/>
<dbReference type="AlphaFoldDB" id="A0A9D3WZ61"/>
<accession>A0A9D3WZ61</accession>
<dbReference type="Proteomes" id="UP000827986">
    <property type="component" value="Unassembled WGS sequence"/>
</dbReference>